<feature type="compositionally biased region" description="Basic and acidic residues" evidence="5">
    <location>
        <begin position="7"/>
        <end position="24"/>
    </location>
</feature>
<dbReference type="eggNOG" id="ENOG502RXAX">
    <property type="taxonomic scope" value="Eukaryota"/>
</dbReference>
<dbReference type="GO" id="GO:0071949">
    <property type="term" value="F:FAD binding"/>
    <property type="evidence" value="ECO:0007669"/>
    <property type="project" value="InterPro"/>
</dbReference>
<evidence type="ECO:0000256" key="2">
    <source>
        <dbReference type="ARBA" id="ARBA00022827"/>
    </source>
</evidence>
<dbReference type="EMBL" id="KE145368">
    <property type="protein sequence ID" value="EPE28404.1"/>
    <property type="molecule type" value="Genomic_DNA"/>
</dbReference>
<dbReference type="OMA" id="PESECTD"/>
<evidence type="ECO:0000313" key="8">
    <source>
        <dbReference type="Proteomes" id="UP000016922"/>
    </source>
</evidence>
<dbReference type="InterPro" id="IPR002938">
    <property type="entry name" value="FAD-bd"/>
</dbReference>
<dbReference type="GO" id="GO:0008270">
    <property type="term" value="F:zinc ion binding"/>
    <property type="evidence" value="ECO:0007669"/>
    <property type="project" value="InterPro"/>
</dbReference>
<dbReference type="InterPro" id="IPR007219">
    <property type="entry name" value="XnlR_reg_dom"/>
</dbReference>
<keyword evidence="1" id="KW-0285">Flavoprotein</keyword>
<dbReference type="PRINTS" id="PR00420">
    <property type="entry name" value="RNGMNOXGNASE"/>
</dbReference>
<dbReference type="OrthoDB" id="655030at2759"/>
<sequence length="1078" mass="121403">MSTDLSNIDHDGHEKRVSAKDSRPGDINIEDLVKSTGDRNRSLFEPQQNSHNLDLQDLLRKLQVAEEPSANSAIQGLAETSRRIFERQSGLEDSQIVLNKTRILRWSHWMATAPEFRAILTCYSEATGHGDTLSFQEDDFKSMIIHIGTLLSKCKSVATSIKLERPIRGPSNPAFGLILPPREVSDRMVNLYFCSFESTTRILHVPTFWAEYRKYWDQQDAVAPDVRLMIFLVVGIGSSLSEWDTDFRELVRQWVYDAEAWLSGPLHKNRLSITGLQIYCLSILARQIFSIGGDLVWMSIGSLVHRAMQIGLHRDPHHLPRMSHLQAELRRRLWATIIEMSIQSSMDSAMPPRISLDEFDTTAPSNFDDDQIHDTTSTIDPQPLNHYTMTSLQIALCRSMATRLQIAQVLTNLRSELSYVGVLSLSSKMSDHYRVSGAFTDANKTVMTSFHRNLLNYTLRRSTIPLHCSFALQARVNPLYHYSLKSCLDATMLILSPEPDDCFACLMSTGGGLFREVIREAGSIISLELLAQTNAQQLDGTLHSASKYRDGLKVNLKDMIQLSLRRIQEGETNMKSHTFLSMILAQVEAIENDTSCELSIARSAQVSLELCLKILQSQLDQNSFTSACEQGLRLPGPYDDQDIFGLDLDMDFFPAEGGFEYYNNMKILINGGGIAGNALAFWLSKLGHIVTVVERFPTLRASGLQVDLRGHGIEVMKRMGIEQAFRSKIVPEQGIQVVDKSGKQRAFFPVNKSGKGSQNFTTEYEIMRGEFCRILYDASKTRVKYIFNKAVESFEETKNEVQVRYTDTCVEQFDLLVGADGQYSHIRRLMLGLNKPDAIYPLKDLYVAYFTCPLEKQENEEYIATSFFAPGRRGIMTRRNNPHELQVYIGCTTEMEKLENARRGDVKVEKEALAEIFEGAGWRTKELVAAMMGADDFYCERMGLVKLDSWSKGRVAVVGDAAYCPTANTGMGTTSAMVGAYILAGEIGRHCGDRRTTAGDNMKDLQAALKGYEEKFRPFMDQVQKGVSEGMNWPSNAFSIAVMNGLLGVASFFKVNMGKWMLREDVKGWDLPDYVELK</sequence>
<dbReference type="GO" id="GO:0016491">
    <property type="term" value="F:oxidoreductase activity"/>
    <property type="evidence" value="ECO:0007669"/>
    <property type="project" value="UniProtKB-KW"/>
</dbReference>
<feature type="region of interest" description="Disordered" evidence="5">
    <location>
        <begin position="1"/>
        <end position="28"/>
    </location>
</feature>
<dbReference type="Proteomes" id="UP000016922">
    <property type="component" value="Unassembled WGS sequence"/>
</dbReference>
<feature type="domain" description="Xylanolytic transcriptional activator regulatory" evidence="6">
    <location>
        <begin position="296"/>
        <end position="370"/>
    </location>
</feature>
<dbReference type="KEGG" id="glz:GLAREA_09524"/>
<dbReference type="CDD" id="cd12148">
    <property type="entry name" value="fungal_TF_MHR"/>
    <property type="match status" value="1"/>
</dbReference>
<accession>S3CTQ4</accession>
<dbReference type="Gene3D" id="3.50.50.60">
    <property type="entry name" value="FAD/NAD(P)-binding domain"/>
    <property type="match status" value="1"/>
</dbReference>
<evidence type="ECO:0000256" key="4">
    <source>
        <dbReference type="ARBA" id="ARBA00023242"/>
    </source>
</evidence>
<dbReference type="GO" id="GO:0003677">
    <property type="term" value="F:DNA binding"/>
    <property type="evidence" value="ECO:0007669"/>
    <property type="project" value="InterPro"/>
</dbReference>
<name>S3CTQ4_GLAL2</name>
<dbReference type="Pfam" id="PF04082">
    <property type="entry name" value="Fungal_trans"/>
    <property type="match status" value="1"/>
</dbReference>
<dbReference type="InterPro" id="IPR036188">
    <property type="entry name" value="FAD/NAD-bd_sf"/>
</dbReference>
<proteinExistence type="predicted"/>
<protein>
    <submittedName>
        <fullName evidence="7">FAD/NAD(P)-binding protein</fullName>
    </submittedName>
</protein>
<gene>
    <name evidence="7" type="ORF">GLAREA_09524</name>
</gene>
<dbReference type="SMART" id="SM00906">
    <property type="entry name" value="Fungal_trans"/>
    <property type="match status" value="1"/>
</dbReference>
<evidence type="ECO:0000256" key="5">
    <source>
        <dbReference type="SAM" id="MobiDB-lite"/>
    </source>
</evidence>
<dbReference type="HOGENOM" id="CLU_286520_0_0_1"/>
<keyword evidence="4" id="KW-0539">Nucleus</keyword>
<keyword evidence="8" id="KW-1185">Reference proteome</keyword>
<dbReference type="SUPFAM" id="SSF51905">
    <property type="entry name" value="FAD/NAD(P)-binding domain"/>
    <property type="match status" value="1"/>
</dbReference>
<dbReference type="GO" id="GO:0006351">
    <property type="term" value="P:DNA-templated transcription"/>
    <property type="evidence" value="ECO:0007669"/>
    <property type="project" value="InterPro"/>
</dbReference>
<reference evidence="7 8" key="1">
    <citation type="journal article" date="2013" name="BMC Genomics">
        <title>Genomics-driven discovery of the pneumocandin biosynthetic gene cluster in the fungus Glarea lozoyensis.</title>
        <authorList>
            <person name="Chen L."/>
            <person name="Yue Q."/>
            <person name="Zhang X."/>
            <person name="Xiang M."/>
            <person name="Wang C."/>
            <person name="Li S."/>
            <person name="Che Y."/>
            <person name="Ortiz-Lopez F.J."/>
            <person name="Bills G.F."/>
            <person name="Liu X."/>
            <person name="An Z."/>
        </authorList>
    </citation>
    <scope>NUCLEOTIDE SEQUENCE [LARGE SCALE GENOMIC DNA]</scope>
    <source>
        <strain evidence="8">ATCC 20868 / MF5171</strain>
    </source>
</reference>
<organism evidence="7 8">
    <name type="scientific">Glarea lozoyensis (strain ATCC 20868 / MF5171)</name>
    <dbReference type="NCBI Taxonomy" id="1116229"/>
    <lineage>
        <taxon>Eukaryota</taxon>
        <taxon>Fungi</taxon>
        <taxon>Dikarya</taxon>
        <taxon>Ascomycota</taxon>
        <taxon>Pezizomycotina</taxon>
        <taxon>Leotiomycetes</taxon>
        <taxon>Helotiales</taxon>
        <taxon>Helotiaceae</taxon>
        <taxon>Glarea</taxon>
    </lineage>
</organism>
<evidence type="ECO:0000313" key="7">
    <source>
        <dbReference type="EMBL" id="EPE28404.1"/>
    </source>
</evidence>
<evidence type="ECO:0000256" key="3">
    <source>
        <dbReference type="ARBA" id="ARBA00023002"/>
    </source>
</evidence>
<dbReference type="RefSeq" id="XP_008084312.1">
    <property type="nucleotide sequence ID" value="XM_008086121.1"/>
</dbReference>
<keyword evidence="3" id="KW-0560">Oxidoreductase</keyword>
<dbReference type="PANTHER" id="PTHR46865">
    <property type="entry name" value="OXIDOREDUCTASE-RELATED"/>
    <property type="match status" value="1"/>
</dbReference>
<dbReference type="InterPro" id="IPR051704">
    <property type="entry name" value="FAD_aromatic-hydroxylase"/>
</dbReference>
<evidence type="ECO:0000259" key="6">
    <source>
        <dbReference type="SMART" id="SM00906"/>
    </source>
</evidence>
<keyword evidence="2" id="KW-0274">FAD</keyword>
<dbReference type="AlphaFoldDB" id="S3CTQ4"/>
<dbReference type="GeneID" id="19468572"/>
<dbReference type="Pfam" id="PF01494">
    <property type="entry name" value="FAD_binding_3"/>
    <property type="match status" value="1"/>
</dbReference>
<dbReference type="PANTHER" id="PTHR46865:SF7">
    <property type="entry name" value="MONOOXYGENASE, PUTATIVE (AFU_ORTHOLOGUE AFUA_8G07040)-RELATED"/>
    <property type="match status" value="1"/>
</dbReference>
<evidence type="ECO:0000256" key="1">
    <source>
        <dbReference type="ARBA" id="ARBA00022630"/>
    </source>
</evidence>